<organism evidence="1 2">
    <name type="scientific">Saccharibacillus sacchari</name>
    <dbReference type="NCBI Taxonomy" id="456493"/>
    <lineage>
        <taxon>Bacteria</taxon>
        <taxon>Bacillati</taxon>
        <taxon>Bacillota</taxon>
        <taxon>Bacilli</taxon>
        <taxon>Bacillales</taxon>
        <taxon>Paenibacillaceae</taxon>
        <taxon>Saccharibacillus</taxon>
    </lineage>
</organism>
<evidence type="ECO:0000313" key="2">
    <source>
        <dbReference type="Proteomes" id="UP001380953"/>
    </source>
</evidence>
<sequence>MGTNGPTGGSGREPGKGLVDIPKLSAQRKEEIRSGILTGIRSWTKEPEEEPKRARMNKRRRRLWTGGGIGAGCVAIALAAVLTVQTDTFTNWGATGTDYTAGVTGETGQHPTDSTAGNGTSPYARELAVAGIDVDDMPEGIADPLLPLTYDEFRSRWEANANSEDVAILVADKDGQTLQGALPRLNETRQNFGESASGYSYTAWSDNESGILRELVFQLGDSSGRIAENPADSEVVRYVTTVLQPELAETEREALLDQLRFRDFEAKGGSRIAESVGLVYTLDRSGDKQRLIVQFMRSEGQPDELGKWQDSMLEIVR</sequence>
<keyword evidence="2" id="KW-1185">Reference proteome</keyword>
<dbReference type="EMBL" id="JBBKAR010000066">
    <property type="protein sequence ID" value="MEJ8307330.1"/>
    <property type="molecule type" value="Genomic_DNA"/>
</dbReference>
<accession>A0ACC6PKF3</accession>
<dbReference type="Proteomes" id="UP001380953">
    <property type="component" value="Unassembled WGS sequence"/>
</dbReference>
<comment type="caution">
    <text evidence="1">The sequence shown here is derived from an EMBL/GenBank/DDBJ whole genome shotgun (WGS) entry which is preliminary data.</text>
</comment>
<proteinExistence type="predicted"/>
<evidence type="ECO:0000313" key="1">
    <source>
        <dbReference type="EMBL" id="MEJ8307330.1"/>
    </source>
</evidence>
<protein>
    <submittedName>
        <fullName evidence="1">Uncharacterized protein</fullName>
    </submittedName>
</protein>
<name>A0ACC6PKF3_9BACL</name>
<gene>
    <name evidence="1" type="ORF">WKI47_25780</name>
</gene>
<reference evidence="1" key="1">
    <citation type="submission" date="2024-03" db="EMBL/GenBank/DDBJ databases">
        <title>Whole genome sequecning of epiphytes from Marcgravia umbellata leaves.</title>
        <authorList>
            <person name="Kumar G."/>
            <person name="Savka M.A."/>
        </authorList>
    </citation>
    <scope>NUCLEOTIDE SEQUENCE</scope>
    <source>
        <strain evidence="1">RIT_BL5</strain>
    </source>
</reference>